<dbReference type="GO" id="GO:0005737">
    <property type="term" value="C:cytoplasm"/>
    <property type="evidence" value="ECO:0007669"/>
    <property type="project" value="TreeGrafter"/>
</dbReference>
<dbReference type="PANTHER" id="PTHR48100:SF1">
    <property type="entry name" value="HISTIDINE PHOSPHATASE FAMILY PROTEIN-RELATED"/>
    <property type="match status" value="1"/>
</dbReference>
<dbReference type="GO" id="GO:0016791">
    <property type="term" value="F:phosphatase activity"/>
    <property type="evidence" value="ECO:0007669"/>
    <property type="project" value="TreeGrafter"/>
</dbReference>
<dbReference type="Proteomes" id="UP000824232">
    <property type="component" value="Unassembled WGS sequence"/>
</dbReference>
<evidence type="ECO:0000313" key="2">
    <source>
        <dbReference type="Proteomes" id="UP000824232"/>
    </source>
</evidence>
<gene>
    <name evidence="1" type="ORF">IAB38_03255</name>
</gene>
<dbReference type="InterPro" id="IPR013078">
    <property type="entry name" value="His_Pase_superF_clade-1"/>
</dbReference>
<dbReference type="Pfam" id="PF00300">
    <property type="entry name" value="His_Phos_1"/>
    <property type="match status" value="1"/>
</dbReference>
<proteinExistence type="predicted"/>
<accession>A0A9D1J2V5</accession>
<dbReference type="InterPro" id="IPR050275">
    <property type="entry name" value="PGM_Phosphatase"/>
</dbReference>
<name>A0A9D1J2V5_9FIRM</name>
<sequence>MTTIYLMRHSMVLKDINNDYNNESLQLQNEKMPLSIEGEELASNISKESELQNIDVVISSNYVRAMSTAKYISNANNVNLIVNSAFGERKFGINSWDELPIDFGLRQNNDENYKVGDGESQKEVRERVYKALIDVIDKYKDKRIVIVSHGSAILWLLKQWCNVNLIEKYITFKDKVILEDNVFNCTTFKLEFDDKKLVNIEKVF</sequence>
<reference evidence="1" key="1">
    <citation type="submission" date="2020-10" db="EMBL/GenBank/DDBJ databases">
        <authorList>
            <person name="Gilroy R."/>
        </authorList>
    </citation>
    <scope>NUCLEOTIDE SEQUENCE</scope>
    <source>
        <strain evidence="1">CHK184-20233</strain>
    </source>
</reference>
<dbReference type="SUPFAM" id="SSF53254">
    <property type="entry name" value="Phosphoglycerate mutase-like"/>
    <property type="match status" value="1"/>
</dbReference>
<dbReference type="PANTHER" id="PTHR48100">
    <property type="entry name" value="BROAD-SPECIFICITY PHOSPHATASE YOR283W-RELATED"/>
    <property type="match status" value="1"/>
</dbReference>
<dbReference type="AlphaFoldDB" id="A0A9D1J2V5"/>
<comment type="caution">
    <text evidence="1">The sequence shown here is derived from an EMBL/GenBank/DDBJ whole genome shotgun (WGS) entry which is preliminary data.</text>
</comment>
<dbReference type="EMBL" id="DVHC01000032">
    <property type="protein sequence ID" value="HIR59046.1"/>
    <property type="molecule type" value="Genomic_DNA"/>
</dbReference>
<evidence type="ECO:0000313" key="1">
    <source>
        <dbReference type="EMBL" id="HIR59046.1"/>
    </source>
</evidence>
<protein>
    <submittedName>
        <fullName evidence="1">Histidine phosphatase family protein</fullName>
    </submittedName>
</protein>
<reference evidence="1" key="2">
    <citation type="journal article" date="2021" name="PeerJ">
        <title>Extensive microbial diversity within the chicken gut microbiome revealed by metagenomics and culture.</title>
        <authorList>
            <person name="Gilroy R."/>
            <person name="Ravi A."/>
            <person name="Getino M."/>
            <person name="Pursley I."/>
            <person name="Horton D.L."/>
            <person name="Alikhan N.F."/>
            <person name="Baker D."/>
            <person name="Gharbi K."/>
            <person name="Hall N."/>
            <person name="Watson M."/>
            <person name="Adriaenssens E.M."/>
            <person name="Foster-Nyarko E."/>
            <person name="Jarju S."/>
            <person name="Secka A."/>
            <person name="Antonio M."/>
            <person name="Oren A."/>
            <person name="Chaudhuri R.R."/>
            <person name="La Ragione R."/>
            <person name="Hildebrand F."/>
            <person name="Pallen M.J."/>
        </authorList>
    </citation>
    <scope>NUCLEOTIDE SEQUENCE</scope>
    <source>
        <strain evidence="1">CHK184-20233</strain>
    </source>
</reference>
<organism evidence="1 2">
    <name type="scientific">Candidatus Onthousia excrementipullorum</name>
    <dbReference type="NCBI Taxonomy" id="2840884"/>
    <lineage>
        <taxon>Bacteria</taxon>
        <taxon>Bacillati</taxon>
        <taxon>Bacillota</taxon>
        <taxon>Bacilli</taxon>
        <taxon>Candidatus Onthousia</taxon>
    </lineage>
</organism>
<dbReference type="CDD" id="cd07067">
    <property type="entry name" value="HP_PGM_like"/>
    <property type="match status" value="1"/>
</dbReference>
<dbReference type="InterPro" id="IPR029033">
    <property type="entry name" value="His_PPase_superfam"/>
</dbReference>
<dbReference type="Gene3D" id="3.40.50.1240">
    <property type="entry name" value="Phosphoglycerate mutase-like"/>
    <property type="match status" value="1"/>
</dbReference>